<dbReference type="HOGENOM" id="CLU_3115308_0_0_9"/>
<evidence type="ECO:0000313" key="2">
    <source>
        <dbReference type="Proteomes" id="UP000017973"/>
    </source>
</evidence>
<organism evidence="1 2">
    <name type="scientific">Brevibacillus panacihumi W25</name>
    <dbReference type="NCBI Taxonomy" id="1408254"/>
    <lineage>
        <taxon>Bacteria</taxon>
        <taxon>Bacillati</taxon>
        <taxon>Bacillota</taxon>
        <taxon>Bacilli</taxon>
        <taxon>Bacillales</taxon>
        <taxon>Paenibacillaceae</taxon>
        <taxon>Brevibacillus</taxon>
    </lineage>
</organism>
<gene>
    <name evidence="1" type="ORF">T458_07585</name>
</gene>
<accession>V6MB06</accession>
<evidence type="ECO:0000313" key="1">
    <source>
        <dbReference type="EMBL" id="EST55719.1"/>
    </source>
</evidence>
<comment type="caution">
    <text evidence="1">The sequence shown here is derived from an EMBL/GenBank/DDBJ whole genome shotgun (WGS) entry which is preliminary data.</text>
</comment>
<name>V6MB06_9BACL</name>
<dbReference type="AlphaFoldDB" id="V6MB06"/>
<dbReference type="Proteomes" id="UP000017973">
    <property type="component" value="Unassembled WGS sequence"/>
</dbReference>
<dbReference type="STRING" id="1408254.T458_07585"/>
<reference evidence="1 2" key="1">
    <citation type="journal article" date="2014" name="Genome Announc.">
        <title>Draft Genome Sequence of Brevibacillus panacihumi Strain W25, a Halotolerant Hydrocarbon-Degrading Bacterium.</title>
        <authorList>
            <person name="Wang X."/>
            <person name="Jin D."/>
            <person name="Zhou L."/>
            <person name="Wu L."/>
            <person name="An W."/>
            <person name="Chen Y."/>
            <person name="Zhao L."/>
        </authorList>
    </citation>
    <scope>NUCLEOTIDE SEQUENCE [LARGE SCALE GENOMIC DNA]</scope>
    <source>
        <strain evidence="1 2">W25</strain>
    </source>
</reference>
<keyword evidence="2" id="KW-1185">Reference proteome</keyword>
<proteinExistence type="predicted"/>
<dbReference type="EMBL" id="AYJU01000003">
    <property type="protein sequence ID" value="EST55719.1"/>
    <property type="molecule type" value="Genomic_DNA"/>
</dbReference>
<sequence length="50" mass="5781">MYKSARDFTPEMAGYLIQLVVKNEYSYGRQKGMGREVLPNRIITKDLNGK</sequence>
<protein>
    <submittedName>
        <fullName evidence="1">Uncharacterized protein</fullName>
    </submittedName>
</protein>